<dbReference type="Gene3D" id="2.130.10.10">
    <property type="entry name" value="YVTN repeat-like/Quinoprotein amine dehydrogenase"/>
    <property type="match status" value="1"/>
</dbReference>
<dbReference type="InterPro" id="IPR015943">
    <property type="entry name" value="WD40/YVTN_repeat-like_dom_sf"/>
</dbReference>
<protein>
    <submittedName>
        <fullName evidence="1">Uncharacterized protein</fullName>
    </submittedName>
</protein>
<dbReference type="InterPro" id="IPR011047">
    <property type="entry name" value="Quinoprotein_ADH-like_sf"/>
</dbReference>
<dbReference type="EMBL" id="BARV01012130">
    <property type="protein sequence ID" value="GAI02324.1"/>
    <property type="molecule type" value="Genomic_DNA"/>
</dbReference>
<gene>
    <name evidence="1" type="ORF">S06H3_22627</name>
</gene>
<name>X1M7H7_9ZZZZ</name>
<dbReference type="AlphaFoldDB" id="X1M7H7"/>
<sequence>MDGGNLAATEHALFVAAHEKCYCLDPETGETIRIFEIPESPDGSPHRWGYVSCTDNILYGSSATPLIRDYFTLREILIQNGKWRDADEIPPQYRDEYENLTSNYPVPDDKLWTYFKRSGVLWRLMADFPDWEIYKSSKGALSENMMVSNMIFAIDTETGELLWKHHGKRIAHITITSGDGTIFFAESAVSKEQKKRAFQTRQELIRKGIYEKSEEGVAA</sequence>
<dbReference type="SUPFAM" id="SSF50998">
    <property type="entry name" value="Quinoprotein alcohol dehydrogenase-like"/>
    <property type="match status" value="1"/>
</dbReference>
<feature type="non-terminal residue" evidence="1">
    <location>
        <position position="219"/>
    </location>
</feature>
<evidence type="ECO:0000313" key="1">
    <source>
        <dbReference type="EMBL" id="GAI02324.1"/>
    </source>
</evidence>
<accession>X1M7H7</accession>
<proteinExistence type="predicted"/>
<organism evidence="1">
    <name type="scientific">marine sediment metagenome</name>
    <dbReference type="NCBI Taxonomy" id="412755"/>
    <lineage>
        <taxon>unclassified sequences</taxon>
        <taxon>metagenomes</taxon>
        <taxon>ecological metagenomes</taxon>
    </lineage>
</organism>
<reference evidence="1" key="1">
    <citation type="journal article" date="2014" name="Front. Microbiol.">
        <title>High frequency of phylogenetically diverse reductive dehalogenase-homologous genes in deep subseafloor sedimentary metagenomes.</title>
        <authorList>
            <person name="Kawai M."/>
            <person name="Futagami T."/>
            <person name="Toyoda A."/>
            <person name="Takaki Y."/>
            <person name="Nishi S."/>
            <person name="Hori S."/>
            <person name="Arai W."/>
            <person name="Tsubouchi T."/>
            <person name="Morono Y."/>
            <person name="Uchiyama I."/>
            <person name="Ito T."/>
            <person name="Fujiyama A."/>
            <person name="Inagaki F."/>
            <person name="Takami H."/>
        </authorList>
    </citation>
    <scope>NUCLEOTIDE SEQUENCE</scope>
    <source>
        <strain evidence="1">Expedition CK06-06</strain>
    </source>
</reference>
<comment type="caution">
    <text evidence="1">The sequence shown here is derived from an EMBL/GenBank/DDBJ whole genome shotgun (WGS) entry which is preliminary data.</text>
</comment>